<reference evidence="3 4" key="1">
    <citation type="submission" date="2014-09" db="EMBL/GenBank/DDBJ databases">
        <authorList>
            <person name="Chan K.-G."/>
        </authorList>
    </citation>
    <scope>NUCLEOTIDE SEQUENCE [LARGE SCALE GENOMIC DNA]</scope>
    <source>
        <strain evidence="3 4">ND07</strain>
    </source>
</reference>
<dbReference type="AlphaFoldDB" id="A0A089WMZ4"/>
<accession>A0A089WMZ4</accession>
<dbReference type="Pfam" id="PF11008">
    <property type="entry name" value="DUF2846"/>
    <property type="match status" value="1"/>
</dbReference>
<dbReference type="InterPro" id="IPR022548">
    <property type="entry name" value="DUF2846"/>
</dbReference>
<evidence type="ECO:0000313" key="3">
    <source>
        <dbReference type="EMBL" id="AIR88524.1"/>
    </source>
</evidence>
<sequence length="173" mass="18573">MKRPAVLWLSLLTILTLLTACTSGPDLKGQPFFTPPAESSPNQATLYFYRTAASIGAGVAPTIKIDGTAVSSLPSGGYFKVTLPAGTHTIESTSPPFISGKVSKRFDLAVENGKVYFIADQVSDSDFKDGQTLDGVDEASFGLMPFYFRYALVPTEEALRAIKWCQRVPVGGK</sequence>
<dbReference type="PROSITE" id="PS51257">
    <property type="entry name" value="PROKAR_LIPOPROTEIN"/>
    <property type="match status" value="1"/>
</dbReference>
<feature type="domain" description="DUF2846" evidence="2">
    <location>
        <begin position="42"/>
        <end position="125"/>
    </location>
</feature>
<evidence type="ECO:0000256" key="1">
    <source>
        <dbReference type="SAM" id="SignalP"/>
    </source>
</evidence>
<feature type="chain" id="PRO_5001851105" evidence="1">
    <location>
        <begin position="20"/>
        <end position="173"/>
    </location>
</feature>
<dbReference type="KEGG" id="psw:LK03_04325"/>
<evidence type="ECO:0000313" key="4">
    <source>
        <dbReference type="Proteomes" id="UP000029493"/>
    </source>
</evidence>
<dbReference type="OrthoDB" id="7375569at2"/>
<dbReference type="RefSeq" id="WP_038411225.1">
    <property type="nucleotide sequence ID" value="NZ_CP009455.1"/>
</dbReference>
<keyword evidence="1" id="KW-0732">Signal</keyword>
<proteinExistence type="predicted"/>
<keyword evidence="3" id="KW-0449">Lipoprotein</keyword>
<organism evidence="3 4">
    <name type="scientific">Pseudomonas cremoricolorata</name>
    <dbReference type="NCBI Taxonomy" id="157783"/>
    <lineage>
        <taxon>Bacteria</taxon>
        <taxon>Pseudomonadati</taxon>
        <taxon>Pseudomonadota</taxon>
        <taxon>Gammaproteobacteria</taxon>
        <taxon>Pseudomonadales</taxon>
        <taxon>Pseudomonadaceae</taxon>
        <taxon>Pseudomonas</taxon>
    </lineage>
</organism>
<dbReference type="Proteomes" id="UP000029493">
    <property type="component" value="Chromosome"/>
</dbReference>
<gene>
    <name evidence="3" type="ORF">LK03_04325</name>
</gene>
<name>A0A089WMZ4_9PSED</name>
<keyword evidence="4" id="KW-1185">Reference proteome</keyword>
<evidence type="ECO:0000259" key="2">
    <source>
        <dbReference type="Pfam" id="PF11008"/>
    </source>
</evidence>
<protein>
    <submittedName>
        <fullName evidence="3">Lipoprotein</fullName>
    </submittedName>
</protein>
<dbReference type="EMBL" id="CP009455">
    <property type="protein sequence ID" value="AIR88524.1"/>
    <property type="molecule type" value="Genomic_DNA"/>
</dbReference>
<feature type="signal peptide" evidence="1">
    <location>
        <begin position="1"/>
        <end position="19"/>
    </location>
</feature>